<evidence type="ECO:0000313" key="2">
    <source>
        <dbReference type="EMBL" id="AEG94835.1"/>
    </source>
</evidence>
<dbReference type="Proteomes" id="UP000008385">
    <property type="component" value="Chromosome"/>
</dbReference>
<dbReference type="AlphaFoldDB" id="F5Y267"/>
<dbReference type="eggNOG" id="COG3572">
    <property type="taxonomic scope" value="Bacteria"/>
</dbReference>
<protein>
    <recommendedName>
        <fullName evidence="1">Chalcone isomerase domain-containing protein</fullName>
    </recommendedName>
</protein>
<dbReference type="InterPro" id="IPR016087">
    <property type="entry name" value="Chalcone_isomerase"/>
</dbReference>
<evidence type="ECO:0000259" key="1">
    <source>
        <dbReference type="Pfam" id="PF16036"/>
    </source>
</evidence>
<dbReference type="STRING" id="365046.Rta_37200"/>
<accession>F5Y267</accession>
<feature type="domain" description="Chalcone isomerase" evidence="1">
    <location>
        <begin position="56"/>
        <end position="164"/>
    </location>
</feature>
<name>F5Y267_RAMTT</name>
<dbReference type="KEGG" id="rta:Rta_37200"/>
<sequence>MPAEAQQPPVLAAAVLAQAPAGLQAVGRGRLTFWGLQVYDAVLWAAPGFRAESFEQHALVLELGYLRELEAADIARVSLEQMQRHETIEPAQAQRWQAQLAALLPDVRRGDRLAGLHRPGQGAAFFHNGRAIGEIADARFARLFFAIWLGEATSEPALRQALLGQGKP</sequence>
<proteinExistence type="predicted"/>
<dbReference type="HOGENOM" id="CLU_102167_1_0_4"/>
<dbReference type="EMBL" id="CP000245">
    <property type="protein sequence ID" value="AEG94835.1"/>
    <property type="molecule type" value="Genomic_DNA"/>
</dbReference>
<keyword evidence="3" id="KW-1185">Reference proteome</keyword>
<organism evidence="2 3">
    <name type="scientific">Ramlibacter tataouinensis (strain ATCC BAA-407 / DSM 14655 / LMG 21543 / TTB310)</name>
    <dbReference type="NCBI Taxonomy" id="365046"/>
    <lineage>
        <taxon>Bacteria</taxon>
        <taxon>Pseudomonadati</taxon>
        <taxon>Pseudomonadota</taxon>
        <taxon>Betaproteobacteria</taxon>
        <taxon>Burkholderiales</taxon>
        <taxon>Comamonadaceae</taxon>
        <taxon>Ramlibacter</taxon>
    </lineage>
</organism>
<reference evidence="2 3" key="2">
    <citation type="journal article" date="2011" name="PLoS ONE">
        <title>The Cyst-Dividing Bacterium Ramlibacter tataouinensis TTB310 Genome Reveals a Well-Stocked Toolbox for Adaptation to a Desert Environment.</title>
        <authorList>
            <person name="De Luca G."/>
            <person name="Barakat M."/>
            <person name="Ortet P."/>
            <person name="Fochesato S."/>
            <person name="Jourlin-Castelli C."/>
            <person name="Ansaldi M."/>
            <person name="Py B."/>
            <person name="Fichant G."/>
            <person name="Coutinho P.M."/>
            <person name="Voulhoux R."/>
            <person name="Bastien O."/>
            <person name="Marechal E."/>
            <person name="Henrissat B."/>
            <person name="Quentin Y."/>
            <person name="Noirot P."/>
            <person name="Filloux A."/>
            <person name="Mejean V."/>
            <person name="Dubow M.S."/>
            <person name="Barras F."/>
            <person name="Barbe V."/>
            <person name="Weissenbach J."/>
            <person name="Mihalcescu I."/>
            <person name="Vermeglio A."/>
            <person name="Achouak W."/>
            <person name="Heulin T."/>
        </authorList>
    </citation>
    <scope>NUCLEOTIDE SEQUENCE [LARGE SCALE GENOMIC DNA]</scope>
    <source>
        <strain evidence="3">ATCC BAA-407 / DSM 14655 / LMG 21543 / TTB310</strain>
    </source>
</reference>
<gene>
    <name evidence="2" type="ordered locus">Rta_37200</name>
</gene>
<dbReference type="Pfam" id="PF16036">
    <property type="entry name" value="Chalcone_3"/>
    <property type="match status" value="1"/>
</dbReference>
<reference evidence="3" key="1">
    <citation type="submission" date="2006-01" db="EMBL/GenBank/DDBJ databases">
        <title>Genome of the cyst-dividing bacterium Ramlibacter tataouinensis.</title>
        <authorList>
            <person name="Barakat M."/>
            <person name="Ortet P."/>
            <person name="De Luca G."/>
            <person name="Jourlin-Castelli C."/>
            <person name="Ansaldi M."/>
            <person name="Py B."/>
            <person name="Fichant G."/>
            <person name="Coutinho P."/>
            <person name="Voulhoux R."/>
            <person name="Bastien O."/>
            <person name="Roy S."/>
            <person name="Marechal E."/>
            <person name="Henrissat B."/>
            <person name="Quentin Y."/>
            <person name="Noirot P."/>
            <person name="Filloux A."/>
            <person name="Mejean V."/>
            <person name="DuBow M."/>
            <person name="Barras F."/>
            <person name="Heulin T."/>
        </authorList>
    </citation>
    <scope>NUCLEOTIDE SEQUENCE [LARGE SCALE GENOMIC DNA]</scope>
    <source>
        <strain evidence="3">ATCC BAA-407 / DSM 14655 / LMG 21543 / TTB310</strain>
    </source>
</reference>
<evidence type="ECO:0000313" key="3">
    <source>
        <dbReference type="Proteomes" id="UP000008385"/>
    </source>
</evidence>